<proteinExistence type="inferred from homology"/>
<keyword evidence="6" id="KW-1185">Reference proteome</keyword>
<sequence>MVKILIADAMAEEGRKALAAAGHEITFNAGLGADDMAGAIGDHEVLIVRSTKVQRPCIEAATHLKMIIRAGAAVNTIDGAAATEKGIAVCNTPGTQVSYIP</sequence>
<dbReference type="InterPro" id="IPR050857">
    <property type="entry name" value="D-2-hydroxyacid_DH"/>
</dbReference>
<name>A0A9K3D2S1_9EUKA</name>
<dbReference type="PANTHER" id="PTHR42789:SF1">
    <property type="entry name" value="D-ISOMER SPECIFIC 2-HYDROXYACID DEHYDROGENASE FAMILY PROTEIN (AFU_ORTHOLOGUE AFUA_6G10090)"/>
    <property type="match status" value="1"/>
</dbReference>
<dbReference type="AlphaFoldDB" id="A0A9K3D2S1"/>
<evidence type="ECO:0000256" key="2">
    <source>
        <dbReference type="ARBA" id="ARBA00023002"/>
    </source>
</evidence>
<dbReference type="Pfam" id="PF00389">
    <property type="entry name" value="2-Hacid_dh"/>
    <property type="match status" value="1"/>
</dbReference>
<comment type="similarity">
    <text evidence="1">Belongs to the D-isomer specific 2-hydroxyacid dehydrogenase family.</text>
</comment>
<evidence type="ECO:0000313" key="6">
    <source>
        <dbReference type="Proteomes" id="UP000265618"/>
    </source>
</evidence>
<dbReference type="GO" id="GO:0016616">
    <property type="term" value="F:oxidoreductase activity, acting on the CH-OH group of donors, NAD or NADP as acceptor"/>
    <property type="evidence" value="ECO:0007669"/>
    <property type="project" value="InterPro"/>
</dbReference>
<dbReference type="OrthoDB" id="1621027at2759"/>
<keyword evidence="3" id="KW-0520">NAD</keyword>
<dbReference type="GO" id="GO:0051287">
    <property type="term" value="F:NAD binding"/>
    <property type="evidence" value="ECO:0007669"/>
    <property type="project" value="InterPro"/>
</dbReference>
<dbReference type="PANTHER" id="PTHR42789">
    <property type="entry name" value="D-ISOMER SPECIFIC 2-HYDROXYACID DEHYDROGENASE FAMILY PROTEIN (AFU_ORTHOLOGUE AFUA_6G10090)"/>
    <property type="match status" value="1"/>
</dbReference>
<keyword evidence="2" id="KW-0560">Oxidoreductase</keyword>
<dbReference type="EMBL" id="BDIP01003728">
    <property type="protein sequence ID" value="GIQ88053.1"/>
    <property type="molecule type" value="Genomic_DNA"/>
</dbReference>
<feature type="domain" description="D-isomer specific 2-hydroxyacid dehydrogenase catalytic" evidence="4">
    <location>
        <begin position="4"/>
        <end position="95"/>
    </location>
</feature>
<evidence type="ECO:0000256" key="3">
    <source>
        <dbReference type="ARBA" id="ARBA00023027"/>
    </source>
</evidence>
<dbReference type="Proteomes" id="UP000265618">
    <property type="component" value="Unassembled WGS sequence"/>
</dbReference>
<evidence type="ECO:0000256" key="1">
    <source>
        <dbReference type="ARBA" id="ARBA00005854"/>
    </source>
</evidence>
<protein>
    <recommendedName>
        <fullName evidence="4">D-isomer specific 2-hydroxyacid dehydrogenase catalytic domain-containing protein</fullName>
    </recommendedName>
</protein>
<evidence type="ECO:0000313" key="5">
    <source>
        <dbReference type="EMBL" id="GIQ88053.1"/>
    </source>
</evidence>
<evidence type="ECO:0000259" key="4">
    <source>
        <dbReference type="Pfam" id="PF00389"/>
    </source>
</evidence>
<dbReference type="Gene3D" id="3.40.50.720">
    <property type="entry name" value="NAD(P)-binding Rossmann-like Domain"/>
    <property type="match status" value="1"/>
</dbReference>
<gene>
    <name evidence="5" type="ORF">KIPB_010217</name>
</gene>
<reference evidence="5 6" key="1">
    <citation type="journal article" date="2018" name="PLoS ONE">
        <title>The draft genome of Kipferlia bialata reveals reductive genome evolution in fornicate parasites.</title>
        <authorList>
            <person name="Tanifuji G."/>
            <person name="Takabayashi S."/>
            <person name="Kume K."/>
            <person name="Takagi M."/>
            <person name="Nakayama T."/>
            <person name="Kamikawa R."/>
            <person name="Inagaki Y."/>
            <person name="Hashimoto T."/>
        </authorList>
    </citation>
    <scope>NUCLEOTIDE SEQUENCE [LARGE SCALE GENOMIC DNA]</scope>
    <source>
        <strain evidence="5">NY0173</strain>
    </source>
</reference>
<comment type="caution">
    <text evidence="5">The sequence shown here is derived from an EMBL/GenBank/DDBJ whole genome shotgun (WGS) entry which is preliminary data.</text>
</comment>
<dbReference type="SUPFAM" id="SSF52283">
    <property type="entry name" value="Formate/glycerate dehydrogenase catalytic domain-like"/>
    <property type="match status" value="1"/>
</dbReference>
<organism evidence="5 6">
    <name type="scientific">Kipferlia bialata</name>
    <dbReference type="NCBI Taxonomy" id="797122"/>
    <lineage>
        <taxon>Eukaryota</taxon>
        <taxon>Metamonada</taxon>
        <taxon>Carpediemonas-like organisms</taxon>
        <taxon>Kipferlia</taxon>
    </lineage>
</organism>
<accession>A0A9K3D2S1</accession>
<dbReference type="InterPro" id="IPR006139">
    <property type="entry name" value="D-isomer_2_OHA_DH_cat_dom"/>
</dbReference>